<feature type="active site" description="Nucleophile" evidence="10">
    <location>
        <position position="7"/>
    </location>
</feature>
<feature type="binding site" evidence="11">
    <location>
        <position position="7"/>
    </location>
    <ligand>
        <name>Mg(2+)</name>
        <dbReference type="ChEBI" id="CHEBI:18420"/>
    </ligand>
</feature>
<dbReference type="InterPro" id="IPR036412">
    <property type="entry name" value="HAD-like_sf"/>
</dbReference>
<comment type="caution">
    <text evidence="12">The sequence shown here is derived from an EMBL/GenBank/DDBJ whole genome shotgun (WGS) entry which is preliminary data.</text>
</comment>
<evidence type="ECO:0000256" key="3">
    <source>
        <dbReference type="ARBA" id="ARBA00011245"/>
    </source>
</evidence>
<feature type="binding site" evidence="11">
    <location>
        <position position="100"/>
    </location>
    <ligand>
        <name>Zn(2+)</name>
        <dbReference type="ChEBI" id="CHEBI:29105"/>
    </ligand>
</feature>
<evidence type="ECO:0000256" key="5">
    <source>
        <dbReference type="ARBA" id="ARBA00022723"/>
    </source>
</evidence>
<sequence length="168" mass="19270">MKIAFMDRDGTIVKGYPDEKWKDIKEPEIIDGALETMSKILENGYEIIIITNQYIIGEPEYGYSLEDYNEYTKKLMDMFKEKGIEIRDIYYCPHGRHENCNCIKPKPGMIQKALEDYPETELEKSFLIGDSKGDMELASHFGLKSFGIGVDFEGAVKLSGIRDVVKHI</sequence>
<comment type="similarity">
    <text evidence="9">Belongs to the gmhB family.</text>
</comment>
<dbReference type="InterPro" id="IPR023214">
    <property type="entry name" value="HAD_sf"/>
</dbReference>
<evidence type="ECO:0000256" key="10">
    <source>
        <dbReference type="PIRSR" id="PIRSR004682-1"/>
    </source>
</evidence>
<evidence type="ECO:0000256" key="1">
    <source>
        <dbReference type="ARBA" id="ARBA00001946"/>
    </source>
</evidence>
<keyword evidence="7 9" id="KW-0119">Carbohydrate metabolism</keyword>
<comment type="cofactor">
    <cofactor evidence="1 11">
        <name>Mg(2+)</name>
        <dbReference type="ChEBI" id="CHEBI:18420"/>
    </cofactor>
</comment>
<reference evidence="12 13" key="1">
    <citation type="submission" date="2014-03" db="EMBL/GenBank/DDBJ databases">
        <title>Genome sequence of Clostridium litorale W6, DSM 5388.</title>
        <authorList>
            <person name="Poehlein A."/>
            <person name="Jagirdar A."/>
            <person name="Khonsari B."/>
            <person name="Chibani C.M."/>
            <person name="Gutierrez Gutierrez D.A."/>
            <person name="Davydova E."/>
            <person name="Alghaithi H.S."/>
            <person name="Nair K.P."/>
            <person name="Dhamotharan K."/>
            <person name="Chandran L."/>
            <person name="G W."/>
            <person name="Daniel R."/>
        </authorList>
    </citation>
    <scope>NUCLEOTIDE SEQUENCE [LARGE SCALE GENOMIC DNA]</scope>
    <source>
        <strain evidence="12 13">W6</strain>
    </source>
</reference>
<keyword evidence="5 11" id="KW-0479">Metal-binding</keyword>
<dbReference type="InterPro" id="IPR006549">
    <property type="entry name" value="HAD-SF_hydro_IIIA"/>
</dbReference>
<dbReference type="Pfam" id="PF08645">
    <property type="entry name" value="PNK3P"/>
    <property type="match status" value="1"/>
</dbReference>
<proteinExistence type="inferred from homology"/>
<protein>
    <recommendedName>
        <fullName evidence="8 9">D,D-heptose 1,7-bisphosphate phosphatase</fullName>
        <ecNumber evidence="9">3.1.3.-</ecNumber>
    </recommendedName>
</protein>
<dbReference type="Proteomes" id="UP000027946">
    <property type="component" value="Unassembled WGS sequence"/>
</dbReference>
<dbReference type="PIRSF" id="PIRSF004682">
    <property type="entry name" value="GmhB"/>
    <property type="match status" value="1"/>
</dbReference>
<dbReference type="GO" id="GO:0016791">
    <property type="term" value="F:phosphatase activity"/>
    <property type="evidence" value="ECO:0007669"/>
    <property type="project" value="InterPro"/>
</dbReference>
<evidence type="ECO:0000256" key="4">
    <source>
        <dbReference type="ARBA" id="ARBA00022490"/>
    </source>
</evidence>
<evidence type="ECO:0000256" key="11">
    <source>
        <dbReference type="PIRSR" id="PIRSR004682-4"/>
    </source>
</evidence>
<keyword evidence="4 9" id="KW-0963">Cytoplasm</keyword>
<comment type="cofactor">
    <cofactor evidence="11">
        <name>Zn(2+)</name>
        <dbReference type="ChEBI" id="CHEBI:29105"/>
    </cofactor>
</comment>
<feature type="binding site" evidence="11">
    <location>
        <position position="102"/>
    </location>
    <ligand>
        <name>Zn(2+)</name>
        <dbReference type="ChEBI" id="CHEBI:29105"/>
    </ligand>
</feature>
<dbReference type="InterPro" id="IPR004446">
    <property type="entry name" value="Heptose_bisP_phosphatase"/>
</dbReference>
<dbReference type="Gene3D" id="3.40.50.1000">
    <property type="entry name" value="HAD superfamily/HAD-like"/>
    <property type="match status" value="1"/>
</dbReference>
<dbReference type="NCBIfam" id="TIGR01656">
    <property type="entry name" value="Histidinol-ppas"/>
    <property type="match status" value="1"/>
</dbReference>
<evidence type="ECO:0000313" key="12">
    <source>
        <dbReference type="EMBL" id="KDR95763.1"/>
    </source>
</evidence>
<evidence type="ECO:0000256" key="8">
    <source>
        <dbReference type="ARBA" id="ARBA00031828"/>
    </source>
</evidence>
<evidence type="ECO:0000313" key="13">
    <source>
        <dbReference type="Proteomes" id="UP000027946"/>
    </source>
</evidence>
<dbReference type="SUPFAM" id="SSF56784">
    <property type="entry name" value="HAD-like"/>
    <property type="match status" value="1"/>
</dbReference>
<feature type="binding site" evidence="11">
    <location>
        <position position="94"/>
    </location>
    <ligand>
        <name>Zn(2+)</name>
        <dbReference type="ChEBI" id="CHEBI:29105"/>
    </ligand>
</feature>
<dbReference type="InterPro" id="IPR013954">
    <property type="entry name" value="PNK3P"/>
</dbReference>
<evidence type="ECO:0000256" key="6">
    <source>
        <dbReference type="ARBA" id="ARBA00022801"/>
    </source>
</evidence>
<name>A0A069RG26_PEPLI</name>
<accession>A0A069RG26</accession>
<dbReference type="EMBL" id="JJMM01000010">
    <property type="protein sequence ID" value="KDR95763.1"/>
    <property type="molecule type" value="Genomic_DNA"/>
</dbReference>
<dbReference type="eggNOG" id="COG0241">
    <property type="taxonomic scope" value="Bacteria"/>
</dbReference>
<keyword evidence="6 9" id="KW-0378">Hydrolase</keyword>
<dbReference type="NCBIfam" id="TIGR01662">
    <property type="entry name" value="HAD-SF-IIIA"/>
    <property type="match status" value="1"/>
</dbReference>
<gene>
    <name evidence="12" type="ORF">CLIT_10c04900</name>
</gene>
<dbReference type="AlphaFoldDB" id="A0A069RG26"/>
<keyword evidence="11" id="KW-0862">Zinc</keyword>
<dbReference type="GO" id="GO:0046872">
    <property type="term" value="F:metal ion binding"/>
    <property type="evidence" value="ECO:0007669"/>
    <property type="project" value="UniProtKB-KW"/>
</dbReference>
<feature type="binding site" evidence="11">
    <location>
        <position position="9"/>
    </location>
    <ligand>
        <name>Mg(2+)</name>
        <dbReference type="ChEBI" id="CHEBI:18420"/>
    </ligand>
</feature>
<dbReference type="InterPro" id="IPR006543">
    <property type="entry name" value="Histidinol-phos"/>
</dbReference>
<feature type="binding site" evidence="11">
    <location>
        <position position="130"/>
    </location>
    <ligand>
        <name>Mg(2+)</name>
        <dbReference type="ChEBI" id="CHEBI:18420"/>
    </ligand>
</feature>
<evidence type="ECO:0000256" key="9">
    <source>
        <dbReference type="PIRNR" id="PIRNR004682"/>
    </source>
</evidence>
<dbReference type="EC" id="3.1.3.-" evidence="9"/>
<keyword evidence="11" id="KW-0460">Magnesium</keyword>
<dbReference type="STRING" id="1121324.CLIT_10c04900"/>
<dbReference type="GO" id="GO:0005975">
    <property type="term" value="P:carbohydrate metabolic process"/>
    <property type="evidence" value="ECO:0007669"/>
    <property type="project" value="InterPro"/>
</dbReference>
<dbReference type="OrthoDB" id="9801899at2"/>
<dbReference type="PANTHER" id="PTHR42891">
    <property type="entry name" value="D-GLYCERO-BETA-D-MANNO-HEPTOSE-1,7-BISPHOSPHATE 7-PHOSPHATASE"/>
    <property type="match status" value="1"/>
</dbReference>
<comment type="subunit">
    <text evidence="3">Monomer.</text>
</comment>
<evidence type="ECO:0000256" key="2">
    <source>
        <dbReference type="ARBA" id="ARBA00004496"/>
    </source>
</evidence>
<feature type="active site" description="Proton donor" evidence="10">
    <location>
        <position position="9"/>
    </location>
</feature>
<dbReference type="PANTHER" id="PTHR42891:SF1">
    <property type="entry name" value="D-GLYCERO-BETA-D-MANNO-HEPTOSE-1,7-BISPHOSPHATE 7-PHOSPHATASE"/>
    <property type="match status" value="1"/>
</dbReference>
<dbReference type="GO" id="GO:0005737">
    <property type="term" value="C:cytoplasm"/>
    <property type="evidence" value="ECO:0007669"/>
    <property type="project" value="UniProtKB-SubCell"/>
</dbReference>
<keyword evidence="13" id="KW-1185">Reference proteome</keyword>
<organism evidence="12 13">
    <name type="scientific">Peptoclostridium litorale DSM 5388</name>
    <dbReference type="NCBI Taxonomy" id="1121324"/>
    <lineage>
        <taxon>Bacteria</taxon>
        <taxon>Bacillati</taxon>
        <taxon>Bacillota</taxon>
        <taxon>Clostridia</taxon>
        <taxon>Peptostreptococcales</taxon>
        <taxon>Peptoclostridiaceae</taxon>
        <taxon>Peptoclostridium</taxon>
    </lineage>
</organism>
<feature type="binding site" evidence="11">
    <location>
        <position position="92"/>
    </location>
    <ligand>
        <name>Zn(2+)</name>
        <dbReference type="ChEBI" id="CHEBI:29105"/>
    </ligand>
</feature>
<comment type="subcellular location">
    <subcellularLocation>
        <location evidence="2 9">Cytoplasm</location>
    </subcellularLocation>
</comment>
<dbReference type="RefSeq" id="WP_038264296.1">
    <property type="nucleotide sequence ID" value="NZ_FSRH01000011.1"/>
</dbReference>
<evidence type="ECO:0000256" key="7">
    <source>
        <dbReference type="ARBA" id="ARBA00023277"/>
    </source>
</evidence>